<evidence type="ECO:0000313" key="5">
    <source>
        <dbReference type="Proteomes" id="UP000678393"/>
    </source>
</evidence>
<comment type="caution">
    <text evidence="2">Lacks conserved residue(s) required for the propagation of feature annotation.</text>
</comment>
<gene>
    <name evidence="4" type="ORF">CUNI_LOCUS5329</name>
</gene>
<dbReference type="InterPro" id="IPR000884">
    <property type="entry name" value="TSP1_rpt"/>
</dbReference>
<proteinExistence type="predicted"/>
<keyword evidence="5" id="KW-1185">Reference proteome</keyword>
<feature type="domain" description="CTCK" evidence="3">
    <location>
        <begin position="504"/>
        <end position="604"/>
    </location>
</feature>
<dbReference type="PROSITE" id="PS50092">
    <property type="entry name" value="TSP1"/>
    <property type="match status" value="1"/>
</dbReference>
<evidence type="ECO:0000256" key="2">
    <source>
        <dbReference type="PROSITE-ProRule" id="PRU00039"/>
    </source>
</evidence>
<dbReference type="Pfam" id="PF00090">
    <property type="entry name" value="TSP_1"/>
    <property type="match status" value="1"/>
</dbReference>
<protein>
    <recommendedName>
        <fullName evidence="3">CTCK domain-containing protein</fullName>
    </recommendedName>
</protein>
<accession>A0A8S3YWQ0</accession>
<dbReference type="PROSITE" id="PS01225">
    <property type="entry name" value="CTCK_2"/>
    <property type="match status" value="1"/>
</dbReference>
<dbReference type="Proteomes" id="UP000678393">
    <property type="component" value="Unassembled WGS sequence"/>
</dbReference>
<evidence type="ECO:0000313" key="4">
    <source>
        <dbReference type="EMBL" id="CAG5119771.1"/>
    </source>
</evidence>
<dbReference type="Gene3D" id="2.10.25.10">
    <property type="entry name" value="Laminin"/>
    <property type="match status" value="1"/>
</dbReference>
<dbReference type="OrthoDB" id="6097666at2759"/>
<reference evidence="4" key="1">
    <citation type="submission" date="2021-04" db="EMBL/GenBank/DDBJ databases">
        <authorList>
            <consortium name="Molecular Ecology Group"/>
        </authorList>
    </citation>
    <scope>NUCLEOTIDE SEQUENCE</scope>
</reference>
<name>A0A8S3YWQ0_9EUPU</name>
<dbReference type="InterPro" id="IPR006207">
    <property type="entry name" value="Cys_knot_C"/>
</dbReference>
<comment type="caution">
    <text evidence="4">The sequence shown here is derived from an EMBL/GenBank/DDBJ whole genome shotgun (WGS) entry which is preliminary data.</text>
</comment>
<evidence type="ECO:0000256" key="1">
    <source>
        <dbReference type="ARBA" id="ARBA00023157"/>
    </source>
</evidence>
<dbReference type="CDD" id="cd19941">
    <property type="entry name" value="TIL"/>
    <property type="match status" value="1"/>
</dbReference>
<dbReference type="Gene3D" id="2.20.100.10">
    <property type="entry name" value="Thrombospondin type-1 (TSP1) repeat"/>
    <property type="match status" value="1"/>
</dbReference>
<organism evidence="4 5">
    <name type="scientific">Candidula unifasciata</name>
    <dbReference type="NCBI Taxonomy" id="100452"/>
    <lineage>
        <taxon>Eukaryota</taxon>
        <taxon>Metazoa</taxon>
        <taxon>Spiralia</taxon>
        <taxon>Lophotrochozoa</taxon>
        <taxon>Mollusca</taxon>
        <taxon>Gastropoda</taxon>
        <taxon>Heterobranchia</taxon>
        <taxon>Euthyneura</taxon>
        <taxon>Panpulmonata</taxon>
        <taxon>Eupulmonata</taxon>
        <taxon>Stylommatophora</taxon>
        <taxon>Helicina</taxon>
        <taxon>Helicoidea</taxon>
        <taxon>Geomitridae</taxon>
        <taxon>Candidula</taxon>
    </lineage>
</organism>
<dbReference type="AlphaFoldDB" id="A0A8S3YWQ0"/>
<dbReference type="Gene3D" id="2.10.70.10">
    <property type="entry name" value="Complement Module, domain 1"/>
    <property type="match status" value="1"/>
</dbReference>
<dbReference type="InterPro" id="IPR036383">
    <property type="entry name" value="TSP1_rpt_sf"/>
</dbReference>
<sequence>MFENIPLINIQHTVKPHPYLSSNIFLFTRFFNSFIIHSLFCFAVIHHIGLADETGTFLVNTEFTEDGTITIAVNGPTKSYTFAILQFVACITDIPFCRLNDLREIKDQVHHLPTGFVLGYLNNNEGEPVYYGENGDFLENQAVVYGFCHICVCDKKHLVCNKTSNCEVCPKPIEQVCTGNCSKATLTNKYDKDGLPPDCETSPDSCVPETCTTPVQCPGEWSPWGECKDDCSRYRNRSCDDCPEFCTASNFSTHEWEPCGQCVSTTTPYQCQENEVYEKCVTNQIKCGQPCEAQMKNASCDRTSDDTSCQSSGCICKPYFKRDPSGKCIPVGQCDCWHQDGTPMPQGYTFNLSKCCEFEVSNWTECSKTCGGGIRRRIRNKFGPGTGPECEYEPVDTEECNTEKCPCLFEGENFDHDEKFGDECRTCKCYDGQVTCSNITMEGIITNKDCTEECYCKNGKKECIALNQTKQCLEAFENCNNETHMSIPTDDKCCPACVEKPKICRPETVSNEVLRVNTSDGGECVSEPVQIRQCVGSCGTSTETAVSNTYNTKAHRFELFTQSNCACCKAAVRQKFIEFSCPNDQSKIKIEIDYIASCSCEKCGG</sequence>
<dbReference type="SUPFAM" id="SSF82895">
    <property type="entry name" value="TSP-1 type 1 repeat"/>
    <property type="match status" value="1"/>
</dbReference>
<dbReference type="SMART" id="SM00041">
    <property type="entry name" value="CT"/>
    <property type="match status" value="1"/>
</dbReference>
<keyword evidence="1" id="KW-1015">Disulfide bond</keyword>
<dbReference type="SMART" id="SM00209">
    <property type="entry name" value="TSP1"/>
    <property type="match status" value="2"/>
</dbReference>
<evidence type="ECO:0000259" key="3">
    <source>
        <dbReference type="PROSITE" id="PS01225"/>
    </source>
</evidence>
<dbReference type="SUPFAM" id="SSF57567">
    <property type="entry name" value="Serine protease inhibitors"/>
    <property type="match status" value="1"/>
</dbReference>
<dbReference type="InterPro" id="IPR036084">
    <property type="entry name" value="Ser_inhib-like_sf"/>
</dbReference>
<dbReference type="EMBL" id="CAJHNH020000776">
    <property type="protein sequence ID" value="CAG5119771.1"/>
    <property type="molecule type" value="Genomic_DNA"/>
</dbReference>